<dbReference type="PROSITE" id="PS51257">
    <property type="entry name" value="PROKAR_LIPOPROTEIN"/>
    <property type="match status" value="1"/>
</dbReference>
<comment type="caution">
    <text evidence="2">The sequence shown here is derived from an EMBL/GenBank/DDBJ whole genome shotgun (WGS) entry which is preliminary data.</text>
</comment>
<organism evidence="2 3">
    <name type="scientific">Lelliottia amnigena</name>
    <name type="common">Enterobacter amnigenus</name>
    <dbReference type="NCBI Taxonomy" id="61646"/>
    <lineage>
        <taxon>Bacteria</taxon>
        <taxon>Pseudomonadati</taxon>
        <taxon>Pseudomonadota</taxon>
        <taxon>Gammaproteobacteria</taxon>
        <taxon>Enterobacterales</taxon>
        <taxon>Enterobacteriaceae</taxon>
        <taxon>Lelliottia</taxon>
    </lineage>
</organism>
<dbReference type="AlphaFoldDB" id="A0AAP2F0P3"/>
<feature type="domain" description="Tlde1" evidence="1">
    <location>
        <begin position="24"/>
        <end position="147"/>
    </location>
</feature>
<sequence>MIRCTFRLNGAGMSVLSCPGVGFFRAYSGYAGTSRNNPESTGIKKIGPLPVGRYYIVSRPEGGRLGPYRDFFASIISGSDRSVWFALFRDDGSIDDVTFIKQVARGNFRLHPAGYKGVSEGCITFASASEFDVLRASLLQTATVKITASLTAYGTVQVY</sequence>
<name>A0AAP2F0P3_LELAM</name>
<dbReference type="Pfam" id="PF10908">
    <property type="entry name" value="Tlde1_dom"/>
    <property type="match status" value="1"/>
</dbReference>
<evidence type="ECO:0000259" key="1">
    <source>
        <dbReference type="Pfam" id="PF10908"/>
    </source>
</evidence>
<proteinExistence type="predicted"/>
<evidence type="ECO:0000313" key="2">
    <source>
        <dbReference type="EMBL" id="MBL5934544.1"/>
    </source>
</evidence>
<accession>A0AAP2F0P3</accession>
<protein>
    <submittedName>
        <fullName evidence="2">DUF2778 domain-containing protein</fullName>
    </submittedName>
</protein>
<dbReference type="Proteomes" id="UP000653275">
    <property type="component" value="Unassembled WGS sequence"/>
</dbReference>
<dbReference type="InterPro" id="IPR021225">
    <property type="entry name" value="Tlde1_dom"/>
</dbReference>
<dbReference type="EMBL" id="JAENMS010000003">
    <property type="protein sequence ID" value="MBL5934544.1"/>
    <property type="molecule type" value="Genomic_DNA"/>
</dbReference>
<reference evidence="2" key="1">
    <citation type="submission" date="2020-12" db="EMBL/GenBank/DDBJ databases">
        <title>Draft genome sequence of Enterobacter spp., Lelliottia spp. and Serratia spp. isolated from drinking water reservoirs and lakes.</title>
        <authorList>
            <person name="Reitter C."/>
            <person name="Neuhaus K."/>
            <person name="Huegler M."/>
        </authorList>
    </citation>
    <scope>NUCLEOTIDE SEQUENCE</scope>
    <source>
        <strain evidence="2">TZW15</strain>
    </source>
</reference>
<dbReference type="RefSeq" id="WP_131486876.1">
    <property type="nucleotide sequence ID" value="NZ_JAENMR010000003.1"/>
</dbReference>
<gene>
    <name evidence="2" type="ORF">I7V27_08735</name>
</gene>
<evidence type="ECO:0000313" key="3">
    <source>
        <dbReference type="Proteomes" id="UP000653275"/>
    </source>
</evidence>